<keyword evidence="2" id="KW-0813">Transport</keyword>
<dbReference type="GO" id="GO:0032809">
    <property type="term" value="C:neuronal cell body membrane"/>
    <property type="evidence" value="ECO:0007669"/>
    <property type="project" value="TreeGrafter"/>
</dbReference>
<dbReference type="FunFam" id="3.30.710.10:FF:000020">
    <property type="entry name" value="Potassium voltage-gated channel protein Shaw"/>
    <property type="match status" value="1"/>
</dbReference>
<protein>
    <recommendedName>
        <fullName evidence="13">BTB domain-containing protein</fullName>
    </recommendedName>
</protein>
<dbReference type="Pfam" id="PF00520">
    <property type="entry name" value="Ion_trans"/>
    <property type="match status" value="1"/>
</dbReference>
<dbReference type="GO" id="GO:0032590">
    <property type="term" value="C:dendrite membrane"/>
    <property type="evidence" value="ECO:0007669"/>
    <property type="project" value="TreeGrafter"/>
</dbReference>
<evidence type="ECO:0000256" key="6">
    <source>
        <dbReference type="ARBA" id="ARBA00022882"/>
    </source>
</evidence>
<dbReference type="InterPro" id="IPR000210">
    <property type="entry name" value="BTB/POZ_dom"/>
</dbReference>
<evidence type="ECO:0000256" key="12">
    <source>
        <dbReference type="SAM" id="Phobius"/>
    </source>
</evidence>
<dbReference type="PRINTS" id="PR01491">
    <property type="entry name" value="KVCHANNEL"/>
</dbReference>
<dbReference type="PRINTS" id="PR00169">
    <property type="entry name" value="KCHANNEL"/>
</dbReference>
<evidence type="ECO:0000256" key="4">
    <source>
        <dbReference type="ARBA" id="ARBA00022692"/>
    </source>
</evidence>
<dbReference type="GO" id="GO:0001508">
    <property type="term" value="P:action potential"/>
    <property type="evidence" value="ECO:0007669"/>
    <property type="project" value="TreeGrafter"/>
</dbReference>
<dbReference type="InterPro" id="IPR003131">
    <property type="entry name" value="T1-type_BTB"/>
</dbReference>
<dbReference type="PANTHER" id="PTHR11537">
    <property type="entry name" value="VOLTAGE-GATED POTASSIUM CHANNEL"/>
    <property type="match status" value="1"/>
</dbReference>
<feature type="domain" description="BTB" evidence="13">
    <location>
        <begin position="5"/>
        <end position="73"/>
    </location>
</feature>
<dbReference type="InterPro" id="IPR003968">
    <property type="entry name" value="K_chnl_volt-dep_Kv"/>
</dbReference>
<keyword evidence="5" id="KW-0631">Potassium channel</keyword>
<dbReference type="InterPro" id="IPR005821">
    <property type="entry name" value="Ion_trans_dom"/>
</dbReference>
<dbReference type="GO" id="GO:0045211">
    <property type="term" value="C:postsynaptic membrane"/>
    <property type="evidence" value="ECO:0007669"/>
    <property type="project" value="TreeGrafter"/>
</dbReference>
<dbReference type="GO" id="GO:0042734">
    <property type="term" value="C:presynaptic membrane"/>
    <property type="evidence" value="ECO:0007669"/>
    <property type="project" value="TreeGrafter"/>
</dbReference>
<dbReference type="InterPro" id="IPR003974">
    <property type="entry name" value="K_chnl_volt-dep_Kv3"/>
</dbReference>
<evidence type="ECO:0000256" key="11">
    <source>
        <dbReference type="ARBA" id="ARBA00023303"/>
    </source>
</evidence>
<dbReference type="OrthoDB" id="415460at2759"/>
<evidence type="ECO:0000256" key="5">
    <source>
        <dbReference type="ARBA" id="ARBA00022826"/>
    </source>
</evidence>
<keyword evidence="4 12" id="KW-0812">Transmembrane</keyword>
<keyword evidence="8 12" id="KW-1133">Transmembrane helix</keyword>
<dbReference type="Pfam" id="PF02214">
    <property type="entry name" value="BTB_2"/>
    <property type="match status" value="1"/>
</dbReference>
<dbReference type="GO" id="GO:0005251">
    <property type="term" value="F:delayed rectifier potassium channel activity"/>
    <property type="evidence" value="ECO:0007669"/>
    <property type="project" value="TreeGrafter"/>
</dbReference>
<keyword evidence="3" id="KW-0633">Potassium transport</keyword>
<evidence type="ECO:0000256" key="7">
    <source>
        <dbReference type="ARBA" id="ARBA00022958"/>
    </source>
</evidence>
<feature type="transmembrane region" description="Helical" evidence="12">
    <location>
        <begin position="339"/>
        <end position="358"/>
    </location>
</feature>
<evidence type="ECO:0000256" key="2">
    <source>
        <dbReference type="ARBA" id="ARBA00022448"/>
    </source>
</evidence>
<evidence type="ECO:0000256" key="8">
    <source>
        <dbReference type="ARBA" id="ARBA00022989"/>
    </source>
</evidence>
<dbReference type="InterPro" id="IPR011333">
    <property type="entry name" value="SKP1/BTB/POZ_sf"/>
</dbReference>
<dbReference type="PRINTS" id="PR01498">
    <property type="entry name" value="SHAWCHANNEL"/>
</dbReference>
<dbReference type="Gene3D" id="1.10.287.70">
    <property type="match status" value="1"/>
</dbReference>
<keyword evidence="9" id="KW-0406">Ion transport</keyword>
<dbReference type="SUPFAM" id="SSF54695">
    <property type="entry name" value="POZ domain"/>
    <property type="match status" value="1"/>
</dbReference>
<dbReference type="SMART" id="SM00225">
    <property type="entry name" value="BTB"/>
    <property type="match status" value="1"/>
</dbReference>
<evidence type="ECO:0000313" key="14">
    <source>
        <dbReference type="EMBL" id="CAF0885174.1"/>
    </source>
</evidence>
<dbReference type="GO" id="GO:0043679">
    <property type="term" value="C:axon terminus"/>
    <property type="evidence" value="ECO:0007669"/>
    <property type="project" value="TreeGrafter"/>
</dbReference>
<keyword evidence="11" id="KW-0407">Ion channel</keyword>
<accession>A0A813YIV5</accession>
<dbReference type="Gene3D" id="1.20.120.350">
    <property type="entry name" value="Voltage-gated potassium channels. Chain C"/>
    <property type="match status" value="1"/>
</dbReference>
<dbReference type="Gene3D" id="3.30.710.10">
    <property type="entry name" value="Potassium Channel Kv1.1, Chain A"/>
    <property type="match status" value="1"/>
</dbReference>
<evidence type="ECO:0000256" key="9">
    <source>
        <dbReference type="ARBA" id="ARBA00023065"/>
    </source>
</evidence>
<evidence type="ECO:0000259" key="13">
    <source>
        <dbReference type="PROSITE" id="PS50097"/>
    </source>
</evidence>
<dbReference type="InterPro" id="IPR027359">
    <property type="entry name" value="Volt_channel_dom_sf"/>
</dbReference>
<evidence type="ECO:0000256" key="3">
    <source>
        <dbReference type="ARBA" id="ARBA00022538"/>
    </source>
</evidence>
<keyword evidence="6" id="KW-0851">Voltage-gated channel</keyword>
<feature type="transmembrane region" description="Helical" evidence="12">
    <location>
        <begin position="173"/>
        <end position="193"/>
    </location>
</feature>
<keyword evidence="10 12" id="KW-0472">Membrane</keyword>
<sequence length="538" mass="62099">MDSDNKIVLNIGGQRFETNRTTLKKIPATRLSRLTEALANYDRLLNEYFFDRHPGVFSQILNYYRTGKLHYPNNVCGPLFEAELEFWGLDSNQVEPCCWKTYTKHRDTEETLETLERLCSEEEKTSKEDLAIMFGFDEDSRYHNNNLPWYLKIKPIIWQMFHEPNSSRASKTLTYVSVFFITISIITFCLSTVNDLCQSTLFCRSYNLKVTMMNEQNDFPSYINIAISSQQRVPNILDYVEYVCIIWFTLEFGIKCIVAPNKLKFFKSPVTWIDLIANLWFYIDIIYNYFLFSETFDTHPAWDLFGTIRIMRLFKLFNHYPGLKIIIASLKASAAVLRLLVFFIGVAVIIFASVIYYSEKLAAGNDGRNGMSSIVGNAHVNNVQQTNDNQFHSIVEAIWFAVASLTTVGFGDYCPKTPLGMVFGAMCTVTGVLMIDLPMPIIVGNFANYYNHLQAHSKFPKKLRRKVLSIEIHPREHKHPNHHHHHNQTIRQSVNSSATIALVTSRINQTATEIRKQSIAAHKDMRKLSKVHIMENEL</sequence>
<comment type="caution">
    <text evidence="14">The sequence shown here is derived from an EMBL/GenBank/DDBJ whole genome shotgun (WGS) entry which is preliminary data.</text>
</comment>
<feature type="transmembrane region" description="Helical" evidence="12">
    <location>
        <begin position="270"/>
        <end position="290"/>
    </location>
</feature>
<dbReference type="Proteomes" id="UP000663879">
    <property type="component" value="Unassembled WGS sequence"/>
</dbReference>
<dbReference type="GO" id="GO:0008076">
    <property type="term" value="C:voltage-gated potassium channel complex"/>
    <property type="evidence" value="ECO:0007669"/>
    <property type="project" value="InterPro"/>
</dbReference>
<dbReference type="GO" id="GO:0051260">
    <property type="term" value="P:protein homooligomerization"/>
    <property type="evidence" value="ECO:0007669"/>
    <property type="project" value="InterPro"/>
</dbReference>
<comment type="subcellular location">
    <subcellularLocation>
        <location evidence="1">Membrane</location>
        <topology evidence="1">Multi-pass membrane protein</topology>
    </subcellularLocation>
</comment>
<dbReference type="InterPro" id="IPR028325">
    <property type="entry name" value="VG_K_chnl"/>
</dbReference>
<gene>
    <name evidence="14" type="ORF">OXX778_LOCUS10623</name>
</gene>
<keyword evidence="15" id="KW-1185">Reference proteome</keyword>
<dbReference type="PROSITE" id="PS50097">
    <property type="entry name" value="BTB"/>
    <property type="match status" value="1"/>
</dbReference>
<dbReference type="PANTHER" id="PTHR11537:SF252">
    <property type="entry name" value="POTASSIUM VOLTAGE-GATED CHANNEL PROTEIN SHAW"/>
    <property type="match status" value="1"/>
</dbReference>
<reference evidence="14" key="1">
    <citation type="submission" date="2021-02" db="EMBL/GenBank/DDBJ databases">
        <authorList>
            <person name="Nowell W R."/>
        </authorList>
    </citation>
    <scope>NUCLEOTIDE SEQUENCE</scope>
    <source>
        <strain evidence="14">Ploen Becks lab</strain>
    </source>
</reference>
<proteinExistence type="predicted"/>
<organism evidence="14 15">
    <name type="scientific">Brachionus calyciflorus</name>
    <dbReference type="NCBI Taxonomy" id="104777"/>
    <lineage>
        <taxon>Eukaryota</taxon>
        <taxon>Metazoa</taxon>
        <taxon>Spiralia</taxon>
        <taxon>Gnathifera</taxon>
        <taxon>Rotifera</taxon>
        <taxon>Eurotatoria</taxon>
        <taxon>Monogononta</taxon>
        <taxon>Pseudotrocha</taxon>
        <taxon>Ploima</taxon>
        <taxon>Brachionidae</taxon>
        <taxon>Brachionus</taxon>
    </lineage>
</organism>
<dbReference type="SUPFAM" id="SSF81324">
    <property type="entry name" value="Voltage-gated potassium channels"/>
    <property type="match status" value="1"/>
</dbReference>
<evidence type="ECO:0000256" key="10">
    <source>
        <dbReference type="ARBA" id="ARBA00023136"/>
    </source>
</evidence>
<dbReference type="AlphaFoldDB" id="A0A813YIV5"/>
<evidence type="ECO:0000256" key="1">
    <source>
        <dbReference type="ARBA" id="ARBA00004141"/>
    </source>
</evidence>
<name>A0A813YIV5_9BILA</name>
<evidence type="ECO:0000313" key="15">
    <source>
        <dbReference type="Proteomes" id="UP000663879"/>
    </source>
</evidence>
<keyword evidence="7" id="KW-0630">Potassium</keyword>
<dbReference type="EMBL" id="CAJNOC010001706">
    <property type="protein sequence ID" value="CAF0885174.1"/>
    <property type="molecule type" value="Genomic_DNA"/>
</dbReference>